<evidence type="ECO:0000313" key="1">
    <source>
        <dbReference type="EMBL" id="KAG9344137.1"/>
    </source>
</evidence>
<reference evidence="1" key="1">
    <citation type="thesis" date="2021" institute="BYU ScholarsArchive" country="Provo, UT, USA">
        <title>Applications of and Algorithms for Genome Assembly and Genomic Analyses with an Emphasis on Marine Teleosts.</title>
        <authorList>
            <person name="Pickett B.D."/>
        </authorList>
    </citation>
    <scope>NUCLEOTIDE SEQUENCE</scope>
    <source>
        <strain evidence="1">HI-2016</strain>
    </source>
</reference>
<accession>A0A8T2P655</accession>
<evidence type="ECO:0000313" key="2">
    <source>
        <dbReference type="Proteomes" id="UP000824540"/>
    </source>
</evidence>
<organism evidence="1 2">
    <name type="scientific">Albula glossodonta</name>
    <name type="common">roundjaw bonefish</name>
    <dbReference type="NCBI Taxonomy" id="121402"/>
    <lineage>
        <taxon>Eukaryota</taxon>
        <taxon>Metazoa</taxon>
        <taxon>Chordata</taxon>
        <taxon>Craniata</taxon>
        <taxon>Vertebrata</taxon>
        <taxon>Euteleostomi</taxon>
        <taxon>Actinopterygii</taxon>
        <taxon>Neopterygii</taxon>
        <taxon>Teleostei</taxon>
        <taxon>Albuliformes</taxon>
        <taxon>Albulidae</taxon>
        <taxon>Albula</taxon>
    </lineage>
</organism>
<gene>
    <name evidence="1" type="ORF">JZ751_012619</name>
</gene>
<dbReference type="AlphaFoldDB" id="A0A8T2P655"/>
<name>A0A8T2P655_9TELE</name>
<protein>
    <submittedName>
        <fullName evidence="1">Uncharacterized protein</fullName>
    </submittedName>
</protein>
<sequence length="219" mass="23598">MNVGWTHLTACGRPAREVQLLSGVLRLNLRRLLLELPDTKRLRLSKSSGGSACTTPPARPGLYCFRKVEYTSEEHAAKCSQVWHGGGDSLLLPTTCVDQPAAAAAQGVPVLHQRHQLSLQQADVLVLRGVAVPSQLIQPVCRGNRALNTIGEDPPGSAVEPLQFLHQLGIEGLIVAAGHTLLLLGRALQVAAVVQQLVVALLDELLRGQEHALQRRQGR</sequence>
<comment type="caution">
    <text evidence="1">The sequence shown here is derived from an EMBL/GenBank/DDBJ whole genome shotgun (WGS) entry which is preliminary data.</text>
</comment>
<dbReference type="EMBL" id="JAFBMS010000021">
    <property type="protein sequence ID" value="KAG9344137.1"/>
    <property type="molecule type" value="Genomic_DNA"/>
</dbReference>
<proteinExistence type="predicted"/>
<dbReference type="Proteomes" id="UP000824540">
    <property type="component" value="Unassembled WGS sequence"/>
</dbReference>
<keyword evidence="2" id="KW-1185">Reference proteome</keyword>